<dbReference type="PANTHER" id="PTHR48107">
    <property type="entry name" value="NADPH-DEPENDENT ALDEHYDE REDUCTASE-LIKE PROTEIN, CHLOROPLASTIC-RELATED"/>
    <property type="match status" value="1"/>
</dbReference>
<proteinExistence type="inferred from homology"/>
<keyword evidence="5" id="KW-1185">Reference proteome</keyword>
<dbReference type="EMBL" id="JARIHO010000024">
    <property type="protein sequence ID" value="KAJ7342939.1"/>
    <property type="molecule type" value="Genomic_DNA"/>
</dbReference>
<protein>
    <recommendedName>
        <fullName evidence="6">NAD(P)-binding protein</fullName>
    </recommendedName>
</protein>
<evidence type="ECO:0000256" key="2">
    <source>
        <dbReference type="ARBA" id="ARBA00022857"/>
    </source>
</evidence>
<keyword evidence="2" id="KW-0521">NADP</keyword>
<dbReference type="PRINTS" id="PR00081">
    <property type="entry name" value="GDHRDH"/>
</dbReference>
<organism evidence="4 5">
    <name type="scientific">Mycena albidolilacea</name>
    <dbReference type="NCBI Taxonomy" id="1033008"/>
    <lineage>
        <taxon>Eukaryota</taxon>
        <taxon>Fungi</taxon>
        <taxon>Dikarya</taxon>
        <taxon>Basidiomycota</taxon>
        <taxon>Agaricomycotina</taxon>
        <taxon>Agaricomycetes</taxon>
        <taxon>Agaricomycetidae</taxon>
        <taxon>Agaricales</taxon>
        <taxon>Marasmiineae</taxon>
        <taxon>Mycenaceae</taxon>
        <taxon>Mycena</taxon>
    </lineage>
</organism>
<sequence>MQRILRAFKSSKSSTPTSSYHAAEMSATLKGKIAVITGSSRSIGAAIAKHFGEQGAKVVVNYVNDAQAADGVVSSIKAAGGSAVAVKADASTIAGGQHLLDEAVKAFGGIDIIVLNAGIMGSKLLADIDEAFFDAHFSTNVKGPLFLAKAAAPLLPAPGGRIIFFSTSLTVATGVAPNTLVYTATKGAVEQLARILAKDPSLGAKGITVNTVSPGPVDTPLFREGKPQGVIDAIAKAAPSGRLGEVGDIAPVVGFLASPAAQWVNGQNVRVNGGFA</sequence>
<keyword evidence="3" id="KW-0560">Oxidoreductase</keyword>
<evidence type="ECO:0000256" key="3">
    <source>
        <dbReference type="ARBA" id="ARBA00023002"/>
    </source>
</evidence>
<evidence type="ECO:0000313" key="4">
    <source>
        <dbReference type="EMBL" id="KAJ7342939.1"/>
    </source>
</evidence>
<dbReference type="PANTHER" id="PTHR48107:SF7">
    <property type="entry name" value="RE15974P"/>
    <property type="match status" value="1"/>
</dbReference>
<comment type="caution">
    <text evidence="4">The sequence shown here is derived from an EMBL/GenBank/DDBJ whole genome shotgun (WGS) entry which is preliminary data.</text>
</comment>
<evidence type="ECO:0008006" key="6">
    <source>
        <dbReference type="Google" id="ProtNLM"/>
    </source>
</evidence>
<accession>A0AAD6ZXI7</accession>
<gene>
    <name evidence="4" type="ORF">DFH08DRAFT_237165</name>
</gene>
<dbReference type="InterPro" id="IPR020904">
    <property type="entry name" value="Sc_DH/Rdtase_CS"/>
</dbReference>
<dbReference type="Pfam" id="PF13561">
    <property type="entry name" value="adh_short_C2"/>
    <property type="match status" value="1"/>
</dbReference>
<dbReference type="Proteomes" id="UP001218218">
    <property type="component" value="Unassembled WGS sequence"/>
</dbReference>
<dbReference type="InterPro" id="IPR002347">
    <property type="entry name" value="SDR_fam"/>
</dbReference>
<dbReference type="PROSITE" id="PS00061">
    <property type="entry name" value="ADH_SHORT"/>
    <property type="match status" value="1"/>
</dbReference>
<dbReference type="AlphaFoldDB" id="A0AAD6ZXI7"/>
<dbReference type="GO" id="GO:0016614">
    <property type="term" value="F:oxidoreductase activity, acting on CH-OH group of donors"/>
    <property type="evidence" value="ECO:0007669"/>
    <property type="project" value="UniProtKB-ARBA"/>
</dbReference>
<reference evidence="4" key="1">
    <citation type="submission" date="2023-03" db="EMBL/GenBank/DDBJ databases">
        <title>Massive genome expansion in bonnet fungi (Mycena s.s.) driven by repeated elements and novel gene families across ecological guilds.</title>
        <authorList>
            <consortium name="Lawrence Berkeley National Laboratory"/>
            <person name="Harder C.B."/>
            <person name="Miyauchi S."/>
            <person name="Viragh M."/>
            <person name="Kuo A."/>
            <person name="Thoen E."/>
            <person name="Andreopoulos B."/>
            <person name="Lu D."/>
            <person name="Skrede I."/>
            <person name="Drula E."/>
            <person name="Henrissat B."/>
            <person name="Morin E."/>
            <person name="Kohler A."/>
            <person name="Barry K."/>
            <person name="LaButti K."/>
            <person name="Morin E."/>
            <person name="Salamov A."/>
            <person name="Lipzen A."/>
            <person name="Mereny Z."/>
            <person name="Hegedus B."/>
            <person name="Baldrian P."/>
            <person name="Stursova M."/>
            <person name="Weitz H."/>
            <person name="Taylor A."/>
            <person name="Grigoriev I.V."/>
            <person name="Nagy L.G."/>
            <person name="Martin F."/>
            <person name="Kauserud H."/>
        </authorList>
    </citation>
    <scope>NUCLEOTIDE SEQUENCE</scope>
    <source>
        <strain evidence="4">CBHHK002</strain>
    </source>
</reference>
<comment type="similarity">
    <text evidence="1">Belongs to the short-chain dehydrogenases/reductases (SDR) family.</text>
</comment>
<name>A0AAD6ZXI7_9AGAR</name>
<dbReference type="SUPFAM" id="SSF51735">
    <property type="entry name" value="NAD(P)-binding Rossmann-fold domains"/>
    <property type="match status" value="1"/>
</dbReference>
<evidence type="ECO:0000313" key="5">
    <source>
        <dbReference type="Proteomes" id="UP001218218"/>
    </source>
</evidence>
<dbReference type="InterPro" id="IPR036291">
    <property type="entry name" value="NAD(P)-bd_dom_sf"/>
</dbReference>
<evidence type="ECO:0000256" key="1">
    <source>
        <dbReference type="ARBA" id="ARBA00006484"/>
    </source>
</evidence>
<dbReference type="Gene3D" id="3.40.50.720">
    <property type="entry name" value="NAD(P)-binding Rossmann-like Domain"/>
    <property type="match status" value="1"/>
</dbReference>
<dbReference type="FunFam" id="3.40.50.720:FF:000084">
    <property type="entry name" value="Short-chain dehydrogenase reductase"/>
    <property type="match status" value="1"/>
</dbReference>